<organism evidence="1 2">
    <name type="scientific">Vandammella animalimorsus</name>
    <dbReference type="NCBI Taxonomy" id="2029117"/>
    <lineage>
        <taxon>Bacteria</taxon>
        <taxon>Pseudomonadati</taxon>
        <taxon>Pseudomonadota</taxon>
        <taxon>Betaproteobacteria</taxon>
        <taxon>Burkholderiales</taxon>
        <taxon>Comamonadaceae</taxon>
        <taxon>Vandammella</taxon>
    </lineage>
</organism>
<proteinExistence type="predicted"/>
<dbReference type="EMBL" id="RDQJ01000001">
    <property type="protein sequence ID" value="RMX19006.1"/>
    <property type="molecule type" value="Genomic_DNA"/>
</dbReference>
<comment type="caution">
    <text evidence="1">The sequence shown here is derived from an EMBL/GenBank/DDBJ whole genome shotgun (WGS) entry which is preliminary data.</text>
</comment>
<dbReference type="Pfam" id="PF16277">
    <property type="entry name" value="DUF4926"/>
    <property type="match status" value="1"/>
</dbReference>
<protein>
    <submittedName>
        <fullName evidence="1">DUF4926 domain-containing protein</fullName>
    </submittedName>
</protein>
<gene>
    <name evidence="1" type="ORF">EBQ34_01230</name>
</gene>
<evidence type="ECO:0000313" key="1">
    <source>
        <dbReference type="EMBL" id="RMX19006.1"/>
    </source>
</evidence>
<dbReference type="OrthoDB" id="983005at2"/>
<dbReference type="AlphaFoldDB" id="A0A3M6RUK2"/>
<accession>A0A3M6RUK2</accession>
<dbReference type="InterPro" id="IPR032568">
    <property type="entry name" value="DUF4926"/>
</dbReference>
<reference evidence="1 2" key="1">
    <citation type="submission" date="2018-10" db="EMBL/GenBank/DDBJ databases">
        <title>Comamonadaceae CDC group NO-1 genome sequencing and assembly.</title>
        <authorList>
            <person name="Bernier A.-M."/>
            <person name="Bernard K."/>
        </authorList>
    </citation>
    <scope>NUCLEOTIDE SEQUENCE [LARGE SCALE GENOMIC DNA]</scope>
    <source>
        <strain evidence="1 2">NML180582</strain>
    </source>
</reference>
<evidence type="ECO:0000313" key="2">
    <source>
        <dbReference type="Proteomes" id="UP000275180"/>
    </source>
</evidence>
<dbReference type="RefSeq" id="WP_122243839.1">
    <property type="nucleotide sequence ID" value="NZ_RDQJ01000001.1"/>
</dbReference>
<dbReference type="Proteomes" id="UP000275180">
    <property type="component" value="Unassembled WGS sequence"/>
</dbReference>
<sequence>MTHKFHDVQVVRTTRALPAGNESGGWPAAAIEKGTLGTVVDLLGKAETGYCYMVEFIDDEGCVIALHCVDEADLAPMQ</sequence>
<name>A0A3M6RUK2_9BURK</name>